<organism evidence="1 2">
    <name type="scientific">Rhamnusium bicolor</name>
    <dbReference type="NCBI Taxonomy" id="1586634"/>
    <lineage>
        <taxon>Eukaryota</taxon>
        <taxon>Metazoa</taxon>
        <taxon>Ecdysozoa</taxon>
        <taxon>Arthropoda</taxon>
        <taxon>Hexapoda</taxon>
        <taxon>Insecta</taxon>
        <taxon>Pterygota</taxon>
        <taxon>Neoptera</taxon>
        <taxon>Endopterygota</taxon>
        <taxon>Coleoptera</taxon>
        <taxon>Polyphaga</taxon>
        <taxon>Cucujiformia</taxon>
        <taxon>Chrysomeloidea</taxon>
        <taxon>Cerambycidae</taxon>
        <taxon>Lepturinae</taxon>
        <taxon>Rhagiini</taxon>
        <taxon>Rhamnusium</taxon>
    </lineage>
</organism>
<name>A0AAV8ZDL6_9CUCU</name>
<dbReference type="GO" id="GO:0007005">
    <property type="term" value="P:mitochondrion organization"/>
    <property type="evidence" value="ECO:0007669"/>
    <property type="project" value="InterPro"/>
</dbReference>
<dbReference type="InterPro" id="IPR049942">
    <property type="entry name" value="DML1/Misato"/>
</dbReference>
<accession>A0AAV8ZDL6</accession>
<protein>
    <submittedName>
        <fullName evidence="1">Uncharacterized protein</fullName>
    </submittedName>
</protein>
<evidence type="ECO:0000313" key="2">
    <source>
        <dbReference type="Proteomes" id="UP001162156"/>
    </source>
</evidence>
<sequence>MNDSLRVLNLALSFNAFAAHSSLFIPLCTGSKGWRQPGPKRDFCHTIYDHKLPYHSSAILASALETFTMKYRLKSSHFTMMDLCVDLSRYGRKAAAASLCLPFSFNSDADLLECLDNWQGPLSQSITPNCKIGTDKLIQYITLRGISDEKLKRPNQTEKLRNTPAYKCDTITDMLNLYLSYATNATSNVTVVSKPLDVKPPYPNIFDKFINQNGYVSAEQRPEHVNVGNVPILAGLHNGSGVGDMLESLHTEARRIRFNKLNQFMSGTIEKDEFEDCLDNLFRFRENYTDGYFL</sequence>
<gene>
    <name evidence="1" type="ORF">NQ314_005818</name>
</gene>
<keyword evidence="2" id="KW-1185">Reference proteome</keyword>
<dbReference type="PANTHER" id="PTHR13391">
    <property type="entry name" value="MITOCHONDRIAL DISTRIBUTION REGULATOR MISATO"/>
    <property type="match status" value="1"/>
</dbReference>
<dbReference type="PANTHER" id="PTHR13391:SF0">
    <property type="entry name" value="PROTEIN MISATO HOMOLOG 1"/>
    <property type="match status" value="1"/>
</dbReference>
<dbReference type="EMBL" id="JANEYF010001596">
    <property type="protein sequence ID" value="KAJ8962036.1"/>
    <property type="molecule type" value="Genomic_DNA"/>
</dbReference>
<dbReference type="Proteomes" id="UP001162156">
    <property type="component" value="Unassembled WGS sequence"/>
</dbReference>
<comment type="caution">
    <text evidence="1">The sequence shown here is derived from an EMBL/GenBank/DDBJ whole genome shotgun (WGS) entry which is preliminary data.</text>
</comment>
<evidence type="ECO:0000313" key="1">
    <source>
        <dbReference type="EMBL" id="KAJ8962036.1"/>
    </source>
</evidence>
<dbReference type="AlphaFoldDB" id="A0AAV8ZDL6"/>
<dbReference type="GO" id="GO:0005739">
    <property type="term" value="C:mitochondrion"/>
    <property type="evidence" value="ECO:0007669"/>
    <property type="project" value="TreeGrafter"/>
</dbReference>
<reference evidence="1" key="1">
    <citation type="journal article" date="2023" name="Insect Mol. Biol.">
        <title>Genome sequencing provides insights into the evolution of gene families encoding plant cell wall-degrading enzymes in longhorned beetles.</title>
        <authorList>
            <person name="Shin N.R."/>
            <person name="Okamura Y."/>
            <person name="Kirsch R."/>
            <person name="Pauchet Y."/>
        </authorList>
    </citation>
    <scope>NUCLEOTIDE SEQUENCE</scope>
    <source>
        <strain evidence="1">RBIC_L_NR</strain>
    </source>
</reference>
<proteinExistence type="predicted"/>